<proteinExistence type="predicted"/>
<evidence type="ECO:0008006" key="3">
    <source>
        <dbReference type="Google" id="ProtNLM"/>
    </source>
</evidence>
<dbReference type="STRING" id="1032480.MLP_33260"/>
<dbReference type="Proteomes" id="UP000007947">
    <property type="component" value="Chromosome"/>
</dbReference>
<dbReference type="EMBL" id="AP012204">
    <property type="protein sequence ID" value="BAK36340.1"/>
    <property type="molecule type" value="Genomic_DNA"/>
</dbReference>
<gene>
    <name evidence="1" type="ordered locus">MLP_33260</name>
</gene>
<dbReference type="eggNOG" id="ENOG502ZWGX">
    <property type="taxonomic scope" value="Bacteria"/>
</dbReference>
<name>F5XM83_MICPN</name>
<dbReference type="InterPro" id="IPR021491">
    <property type="entry name" value="DUF3145"/>
</dbReference>
<evidence type="ECO:0000313" key="1">
    <source>
        <dbReference type="EMBL" id="BAK36340.1"/>
    </source>
</evidence>
<sequence length="181" mass="19828">MRMLGKTALARVTGGSMSTTRGVLYIHAAPSALCPHIEWGVGGVFGTPVRLDWIPQPAERAAYRTEYAWTGPSGTAARLTSTLKGWQRIRFEATEEASPGVEAHRYAYTPSLGVMHTQIGLHGDVVVPEERIKHAMLMAGLGQQDLVDALNELLGRPWDAELEPFRYAGEGAPVRWLHKVV</sequence>
<dbReference type="HOGENOM" id="CLU_114867_0_0_11"/>
<accession>F5XM83</accession>
<keyword evidence="2" id="KW-1185">Reference proteome</keyword>
<dbReference type="KEGG" id="mph:MLP_33260"/>
<protein>
    <recommendedName>
        <fullName evidence="3">DUF3145 domain-containing protein</fullName>
    </recommendedName>
</protein>
<dbReference type="AlphaFoldDB" id="F5XM83"/>
<organism evidence="1 2">
    <name type="scientific">Microlunatus phosphovorus (strain ATCC 700054 / DSM 10555 / JCM 9379 / NBRC 101784 / NCIMB 13414 / VKM Ac-1990 / NM-1)</name>
    <dbReference type="NCBI Taxonomy" id="1032480"/>
    <lineage>
        <taxon>Bacteria</taxon>
        <taxon>Bacillati</taxon>
        <taxon>Actinomycetota</taxon>
        <taxon>Actinomycetes</taxon>
        <taxon>Propionibacteriales</taxon>
        <taxon>Propionibacteriaceae</taxon>
        <taxon>Microlunatus</taxon>
    </lineage>
</organism>
<dbReference type="Pfam" id="PF11343">
    <property type="entry name" value="DUF3145"/>
    <property type="match status" value="1"/>
</dbReference>
<reference evidence="1 2" key="1">
    <citation type="submission" date="2011-05" db="EMBL/GenBank/DDBJ databases">
        <title>Whole genome sequence of Microlunatus phosphovorus NM-1.</title>
        <authorList>
            <person name="Hosoyama A."/>
            <person name="Sasaki K."/>
            <person name="Harada T."/>
            <person name="Igarashi R."/>
            <person name="Kawakoshi A."/>
            <person name="Sasagawa M."/>
            <person name="Fukada J."/>
            <person name="Nakamura S."/>
            <person name="Katano Y."/>
            <person name="Hanada S."/>
            <person name="Kamagata Y."/>
            <person name="Nakamura N."/>
            <person name="Yamazaki S."/>
            <person name="Fujita N."/>
        </authorList>
    </citation>
    <scope>NUCLEOTIDE SEQUENCE [LARGE SCALE GENOMIC DNA]</scope>
    <source>
        <strain evidence="2">ATCC 700054 / DSM 10555 / JCM 9379 / NBRC 101784 / NCIMB 13414 / VKM Ac-1990 / NM-1</strain>
    </source>
</reference>
<evidence type="ECO:0000313" key="2">
    <source>
        <dbReference type="Proteomes" id="UP000007947"/>
    </source>
</evidence>